<dbReference type="AlphaFoldDB" id="A0AA35CLZ5"/>
<protein>
    <submittedName>
        <fullName evidence="2">DUF58 domain-containing protein</fullName>
    </submittedName>
</protein>
<dbReference type="KEGG" id="cmic:caldi_19380"/>
<organism evidence="2 3">
    <name type="scientific">Caldinitratiruptor microaerophilus</name>
    <dbReference type="NCBI Taxonomy" id="671077"/>
    <lineage>
        <taxon>Bacteria</taxon>
        <taxon>Bacillati</taxon>
        <taxon>Bacillota</taxon>
        <taxon>Clostridia</taxon>
        <taxon>Eubacteriales</taxon>
        <taxon>Symbiobacteriaceae</taxon>
        <taxon>Caldinitratiruptor</taxon>
    </lineage>
</organism>
<gene>
    <name evidence="2" type="ORF">caldi_19380</name>
</gene>
<dbReference type="PANTHER" id="PTHR33608">
    <property type="entry name" value="BLL2464 PROTEIN"/>
    <property type="match status" value="1"/>
</dbReference>
<evidence type="ECO:0000313" key="2">
    <source>
        <dbReference type="EMBL" id="BDG60848.1"/>
    </source>
</evidence>
<dbReference type="InterPro" id="IPR002881">
    <property type="entry name" value="DUF58"/>
</dbReference>
<reference evidence="2" key="1">
    <citation type="submission" date="2022-03" db="EMBL/GenBank/DDBJ databases">
        <title>Complete genome sequence of Caldinitratiruptor microaerophilus.</title>
        <authorList>
            <person name="Mukaiyama R."/>
            <person name="Nishiyama T."/>
            <person name="Ueda K."/>
        </authorList>
    </citation>
    <scope>NUCLEOTIDE SEQUENCE</scope>
    <source>
        <strain evidence="2">JCM 16183</strain>
    </source>
</reference>
<dbReference type="Pfam" id="PF01882">
    <property type="entry name" value="DUF58"/>
    <property type="match status" value="1"/>
</dbReference>
<dbReference type="RefSeq" id="WP_264841539.1">
    <property type="nucleotide sequence ID" value="NZ_AP025628.1"/>
</dbReference>
<dbReference type="EMBL" id="AP025628">
    <property type="protein sequence ID" value="BDG60848.1"/>
    <property type="molecule type" value="Genomic_DNA"/>
</dbReference>
<dbReference type="Proteomes" id="UP001163687">
    <property type="component" value="Chromosome"/>
</dbReference>
<accession>A0AA35CLZ5</accession>
<keyword evidence="3" id="KW-1185">Reference proteome</keyword>
<evidence type="ECO:0000259" key="1">
    <source>
        <dbReference type="Pfam" id="PF01882"/>
    </source>
</evidence>
<proteinExistence type="predicted"/>
<sequence length="293" mass="31733">MTAGFPGFSPDFEARLERLALRFRRPATGRWAGAQRSRAVGRGLAFADHRPYAEGDEPRLVDWRAYARHGRLYTRRFEEDRDRTVTLAVDVSASMDHGEGPSHKGLYARRLAAALAQVAVLRHLRVEVLCVRDGRLEPGPVVTARSGLPAAFRFLGGVREGGAARLGEVGALLRSRRTLILLSDLLEPDWERGTALLGGPGQAGAVLQVLAPDEWEPPLGGEVELVDAETGEVREVQLTPAGLAGYRCRLDAFLGAVRARCGRQGLTHAALNTATAVEEAVLRVLPATGLLDR</sequence>
<evidence type="ECO:0000313" key="3">
    <source>
        <dbReference type="Proteomes" id="UP001163687"/>
    </source>
</evidence>
<feature type="domain" description="DUF58" evidence="1">
    <location>
        <begin position="48"/>
        <end position="238"/>
    </location>
</feature>
<dbReference type="PANTHER" id="PTHR33608:SF7">
    <property type="entry name" value="DUF58 DOMAIN-CONTAINING PROTEIN"/>
    <property type="match status" value="1"/>
</dbReference>
<name>A0AA35CLZ5_9FIRM</name>